<proteinExistence type="predicted"/>
<dbReference type="InterPro" id="IPR050189">
    <property type="entry name" value="MFS_Efflux_Transporters"/>
</dbReference>
<dbReference type="CDD" id="cd17324">
    <property type="entry name" value="MFS_NepI_like"/>
    <property type="match status" value="1"/>
</dbReference>
<evidence type="ECO:0000259" key="7">
    <source>
        <dbReference type="PROSITE" id="PS50850"/>
    </source>
</evidence>
<accession>A0A1V9FXW2</accession>
<evidence type="ECO:0000256" key="3">
    <source>
        <dbReference type="ARBA" id="ARBA00022692"/>
    </source>
</evidence>
<feature type="transmembrane region" description="Helical" evidence="6">
    <location>
        <begin position="261"/>
        <end position="280"/>
    </location>
</feature>
<evidence type="ECO:0000313" key="9">
    <source>
        <dbReference type="Proteomes" id="UP000192796"/>
    </source>
</evidence>
<sequence>MNQAKPPKLSKPSFTGYEVFVIAILAFLQFTVILDFMVMSPLGAILMPQLQISPAQFGWAVSVYAFSACVSGLLAAGFADKFDRKKLLIFFYVGFLIGTALCAMATNYHFLLAARIVTGLFGGVIGSVGMAIITDLFSIERRGRVMGFVQMAFGVSQVLGLPIGLVLANKFGWHSPFWMIAGVGLIPGIIIALYMKPVTEHLRIQHDRNPFEHLGKTVANSKYVLAFLTTTLLATGGFMLMPFGSAFSIHNLGLTQADLPALYGISGVFSFVFGPLAGFLSDKVGKYKVFVGGTILTMIVVAIYTNLGLTPLAMVIAINVLLFAGIMARMVSSTAMISAIPQPQDRGAFMSINSSVQQLSGGLAAALAGMVITEGPDGKLQHYSTLGIIVMASMMGCMIMMYFINQQVNRKLAKTAAPQPVREIEAEAFIIE</sequence>
<feature type="transmembrane region" description="Helical" evidence="6">
    <location>
        <begin position="287"/>
        <end position="305"/>
    </location>
</feature>
<dbReference type="OrthoDB" id="9812221at2"/>
<comment type="subcellular location">
    <subcellularLocation>
        <location evidence="1">Cell membrane</location>
        <topology evidence="1">Multi-pass membrane protein</topology>
    </subcellularLocation>
</comment>
<keyword evidence="2" id="KW-1003">Cell membrane</keyword>
<feature type="transmembrane region" description="Helical" evidence="6">
    <location>
        <begin position="311"/>
        <end position="331"/>
    </location>
</feature>
<dbReference type="Pfam" id="PF07690">
    <property type="entry name" value="MFS_1"/>
    <property type="match status" value="1"/>
</dbReference>
<keyword evidence="4 6" id="KW-1133">Transmembrane helix</keyword>
<feature type="transmembrane region" description="Helical" evidence="6">
    <location>
        <begin position="384"/>
        <end position="404"/>
    </location>
</feature>
<keyword evidence="9" id="KW-1185">Reference proteome</keyword>
<feature type="transmembrane region" description="Helical" evidence="6">
    <location>
        <begin position="145"/>
        <end position="165"/>
    </location>
</feature>
<feature type="transmembrane region" description="Helical" evidence="6">
    <location>
        <begin position="57"/>
        <end position="75"/>
    </location>
</feature>
<name>A0A1V9FXW2_9BACT</name>
<feature type="transmembrane region" description="Helical" evidence="6">
    <location>
        <begin position="112"/>
        <end position="133"/>
    </location>
</feature>
<gene>
    <name evidence="8" type="ORF">A3860_25110</name>
</gene>
<dbReference type="PANTHER" id="PTHR43124:SF3">
    <property type="entry name" value="CHLORAMPHENICOL EFFLUX PUMP RV0191"/>
    <property type="match status" value="1"/>
</dbReference>
<feature type="transmembrane region" description="Helical" evidence="6">
    <location>
        <begin position="20"/>
        <end position="45"/>
    </location>
</feature>
<dbReference type="STRING" id="1703345.A3860_25110"/>
<dbReference type="AlphaFoldDB" id="A0A1V9FXW2"/>
<dbReference type="InterPro" id="IPR011701">
    <property type="entry name" value="MFS"/>
</dbReference>
<evidence type="ECO:0000256" key="2">
    <source>
        <dbReference type="ARBA" id="ARBA00022475"/>
    </source>
</evidence>
<dbReference type="RefSeq" id="WP_081147895.1">
    <property type="nucleotide sequence ID" value="NZ_LVYD01000046.1"/>
</dbReference>
<keyword evidence="3 6" id="KW-0812">Transmembrane</keyword>
<dbReference type="Proteomes" id="UP000192796">
    <property type="component" value="Unassembled WGS sequence"/>
</dbReference>
<dbReference type="GO" id="GO:0022857">
    <property type="term" value="F:transmembrane transporter activity"/>
    <property type="evidence" value="ECO:0007669"/>
    <property type="project" value="InterPro"/>
</dbReference>
<organism evidence="8 9">
    <name type="scientific">Niastella vici</name>
    <dbReference type="NCBI Taxonomy" id="1703345"/>
    <lineage>
        <taxon>Bacteria</taxon>
        <taxon>Pseudomonadati</taxon>
        <taxon>Bacteroidota</taxon>
        <taxon>Chitinophagia</taxon>
        <taxon>Chitinophagales</taxon>
        <taxon>Chitinophagaceae</taxon>
        <taxon>Niastella</taxon>
    </lineage>
</organism>
<dbReference type="InterPro" id="IPR036259">
    <property type="entry name" value="MFS_trans_sf"/>
</dbReference>
<evidence type="ECO:0000256" key="6">
    <source>
        <dbReference type="SAM" id="Phobius"/>
    </source>
</evidence>
<feature type="domain" description="Major facilitator superfamily (MFS) profile" evidence="7">
    <location>
        <begin position="21"/>
        <end position="408"/>
    </location>
</feature>
<keyword evidence="5 6" id="KW-0472">Membrane</keyword>
<dbReference type="SUPFAM" id="SSF103473">
    <property type="entry name" value="MFS general substrate transporter"/>
    <property type="match status" value="1"/>
</dbReference>
<evidence type="ECO:0000256" key="5">
    <source>
        <dbReference type="ARBA" id="ARBA00023136"/>
    </source>
</evidence>
<dbReference type="GO" id="GO:0005886">
    <property type="term" value="C:plasma membrane"/>
    <property type="evidence" value="ECO:0007669"/>
    <property type="project" value="UniProtKB-SubCell"/>
</dbReference>
<dbReference type="EMBL" id="LVYD01000046">
    <property type="protein sequence ID" value="OQP63172.1"/>
    <property type="molecule type" value="Genomic_DNA"/>
</dbReference>
<evidence type="ECO:0000313" key="8">
    <source>
        <dbReference type="EMBL" id="OQP63172.1"/>
    </source>
</evidence>
<comment type="caution">
    <text evidence="8">The sequence shown here is derived from an EMBL/GenBank/DDBJ whole genome shotgun (WGS) entry which is preliminary data.</text>
</comment>
<reference evidence="8 9" key="1">
    <citation type="submission" date="2016-03" db="EMBL/GenBank/DDBJ databases">
        <title>Niastella vici sp. nov., isolated from farmland soil.</title>
        <authorList>
            <person name="Chen L."/>
            <person name="Wang D."/>
            <person name="Yang S."/>
            <person name="Wang G."/>
        </authorList>
    </citation>
    <scope>NUCLEOTIDE SEQUENCE [LARGE SCALE GENOMIC DNA]</scope>
    <source>
        <strain evidence="8 9">DJ57</strain>
    </source>
</reference>
<protein>
    <submittedName>
        <fullName evidence="8">MFS transporter</fullName>
    </submittedName>
</protein>
<feature type="transmembrane region" description="Helical" evidence="6">
    <location>
        <begin position="87"/>
        <end position="106"/>
    </location>
</feature>
<feature type="transmembrane region" description="Helical" evidence="6">
    <location>
        <begin position="177"/>
        <end position="195"/>
    </location>
</feature>
<dbReference type="Pfam" id="PF13347">
    <property type="entry name" value="MFS_2"/>
    <property type="match status" value="1"/>
</dbReference>
<feature type="transmembrane region" description="Helical" evidence="6">
    <location>
        <begin position="223"/>
        <end position="241"/>
    </location>
</feature>
<dbReference type="Gene3D" id="1.20.1250.20">
    <property type="entry name" value="MFS general substrate transporter like domains"/>
    <property type="match status" value="1"/>
</dbReference>
<dbReference type="InterPro" id="IPR020846">
    <property type="entry name" value="MFS_dom"/>
</dbReference>
<feature type="transmembrane region" description="Helical" evidence="6">
    <location>
        <begin position="352"/>
        <end position="372"/>
    </location>
</feature>
<evidence type="ECO:0000256" key="1">
    <source>
        <dbReference type="ARBA" id="ARBA00004651"/>
    </source>
</evidence>
<dbReference type="PROSITE" id="PS50850">
    <property type="entry name" value="MFS"/>
    <property type="match status" value="1"/>
</dbReference>
<dbReference type="PANTHER" id="PTHR43124">
    <property type="entry name" value="PURINE EFFLUX PUMP PBUE"/>
    <property type="match status" value="1"/>
</dbReference>
<evidence type="ECO:0000256" key="4">
    <source>
        <dbReference type="ARBA" id="ARBA00022989"/>
    </source>
</evidence>